<comment type="function">
    <text evidence="2">Plays a role in the regulation of phosphate uptake.</text>
</comment>
<comment type="subunit">
    <text evidence="2">Homodimer.</text>
</comment>
<feature type="domain" description="PhoU" evidence="3">
    <location>
        <begin position="19"/>
        <end position="106"/>
    </location>
</feature>
<evidence type="ECO:0000313" key="4">
    <source>
        <dbReference type="EMBL" id="MDP9824897.1"/>
    </source>
</evidence>
<evidence type="ECO:0000256" key="1">
    <source>
        <dbReference type="ARBA" id="ARBA00022592"/>
    </source>
</evidence>
<gene>
    <name evidence="4" type="ORF">J2S57_000646</name>
</gene>
<comment type="caution">
    <text evidence="4">The sequence shown here is derived from an EMBL/GenBank/DDBJ whole genome shotgun (WGS) entry which is preliminary data.</text>
</comment>
<keyword evidence="2" id="KW-0963">Cytoplasm</keyword>
<name>A0ABT9NXA7_9ACTN</name>
<proteinExistence type="inferred from homology"/>
<protein>
    <recommendedName>
        <fullName evidence="2">Phosphate-specific transport system accessory protein PhoU</fullName>
    </recommendedName>
</protein>
<dbReference type="Gene3D" id="1.20.58.220">
    <property type="entry name" value="Phosphate transport system protein phou homolog 2, domain 2"/>
    <property type="match status" value="1"/>
</dbReference>
<evidence type="ECO:0000256" key="2">
    <source>
        <dbReference type="PIRNR" id="PIRNR003107"/>
    </source>
</evidence>
<dbReference type="SUPFAM" id="SSF109755">
    <property type="entry name" value="PhoU-like"/>
    <property type="match status" value="1"/>
</dbReference>
<feature type="domain" description="PhoU" evidence="3">
    <location>
        <begin position="125"/>
        <end position="206"/>
    </location>
</feature>
<comment type="similarity">
    <text evidence="2">Belongs to the PhoU family.</text>
</comment>
<dbReference type="InterPro" id="IPR026022">
    <property type="entry name" value="PhoU_dom"/>
</dbReference>
<dbReference type="PANTHER" id="PTHR42930">
    <property type="entry name" value="PHOSPHATE-SPECIFIC TRANSPORT SYSTEM ACCESSORY PROTEIN PHOU"/>
    <property type="match status" value="1"/>
</dbReference>
<dbReference type="NCBIfam" id="TIGR02135">
    <property type="entry name" value="phoU_full"/>
    <property type="match status" value="1"/>
</dbReference>
<dbReference type="InterPro" id="IPR038078">
    <property type="entry name" value="PhoU-like_sf"/>
</dbReference>
<dbReference type="Pfam" id="PF01895">
    <property type="entry name" value="PhoU"/>
    <property type="match status" value="2"/>
</dbReference>
<comment type="subcellular location">
    <subcellularLocation>
        <location evidence="2">Cytoplasm</location>
    </subcellularLocation>
</comment>
<dbReference type="PANTHER" id="PTHR42930:SF3">
    <property type="entry name" value="PHOSPHATE-SPECIFIC TRANSPORT SYSTEM ACCESSORY PROTEIN PHOU"/>
    <property type="match status" value="1"/>
</dbReference>
<organism evidence="4 5">
    <name type="scientific">Kineosporia succinea</name>
    <dbReference type="NCBI Taxonomy" id="84632"/>
    <lineage>
        <taxon>Bacteria</taxon>
        <taxon>Bacillati</taxon>
        <taxon>Actinomycetota</taxon>
        <taxon>Actinomycetes</taxon>
        <taxon>Kineosporiales</taxon>
        <taxon>Kineosporiaceae</taxon>
        <taxon>Kineosporia</taxon>
    </lineage>
</organism>
<dbReference type="EMBL" id="JAUSQZ010000001">
    <property type="protein sequence ID" value="MDP9824897.1"/>
    <property type="molecule type" value="Genomic_DNA"/>
</dbReference>
<keyword evidence="5" id="KW-1185">Reference proteome</keyword>
<accession>A0ABT9NXA7</accession>
<keyword evidence="2" id="KW-0813">Transport</keyword>
<dbReference type="Proteomes" id="UP001235712">
    <property type="component" value="Unassembled WGS sequence"/>
</dbReference>
<evidence type="ECO:0000259" key="3">
    <source>
        <dbReference type="Pfam" id="PF01895"/>
    </source>
</evidence>
<dbReference type="RefSeq" id="WP_307238120.1">
    <property type="nucleotide sequence ID" value="NZ_JAUSQZ010000001.1"/>
</dbReference>
<sequence>MPGIRSTYETDLLRVDDILLQMCDLADSTMRDATTALVERDVSLAEQVIDRDRHLDMLHQGLENRLLRVIARWSPVARDLRTLLAALRVGADLARMGGLSRHVAELARRRYPRCAAPGASHVLVLSMGQVGGRLATMTRDLLEARDLRLVRQVAALDDQMDSLHRKLLATLIAPDWPHGVEPAVDLTLVGRFYERYGDHTVTIAHQVHFIETGALPEPRPREAIDVRVPTTTSTISSPVVHRAVRQPVER</sequence>
<reference evidence="4 5" key="1">
    <citation type="submission" date="2023-07" db="EMBL/GenBank/DDBJ databases">
        <title>Sequencing the genomes of 1000 actinobacteria strains.</title>
        <authorList>
            <person name="Klenk H.-P."/>
        </authorList>
    </citation>
    <scope>NUCLEOTIDE SEQUENCE [LARGE SCALE GENOMIC DNA]</scope>
    <source>
        <strain evidence="4 5">DSM 44388</strain>
    </source>
</reference>
<keyword evidence="1 2" id="KW-0592">Phosphate transport</keyword>
<evidence type="ECO:0000313" key="5">
    <source>
        <dbReference type="Proteomes" id="UP001235712"/>
    </source>
</evidence>
<dbReference type="PIRSF" id="PIRSF003107">
    <property type="entry name" value="PhoU"/>
    <property type="match status" value="1"/>
</dbReference>
<dbReference type="InterPro" id="IPR028366">
    <property type="entry name" value="PhoU"/>
</dbReference>